<keyword evidence="2" id="KW-0186">Copper</keyword>
<organism evidence="4 5">
    <name type="scientific">Alicyclobacillus cycloheptanicus</name>
    <dbReference type="NCBI Taxonomy" id="1457"/>
    <lineage>
        <taxon>Bacteria</taxon>
        <taxon>Bacillati</taxon>
        <taxon>Bacillota</taxon>
        <taxon>Bacilli</taxon>
        <taxon>Bacillales</taxon>
        <taxon>Alicyclobacillaceae</taxon>
        <taxon>Alicyclobacillus</taxon>
    </lineage>
</organism>
<accession>A0ABT9XP27</accession>
<reference evidence="4 5" key="1">
    <citation type="submission" date="2023-07" db="EMBL/GenBank/DDBJ databases">
        <title>Genomic Encyclopedia of Type Strains, Phase IV (KMG-IV): sequencing the most valuable type-strain genomes for metagenomic binning, comparative biology and taxonomic classification.</title>
        <authorList>
            <person name="Goeker M."/>
        </authorList>
    </citation>
    <scope>NUCLEOTIDE SEQUENCE [LARGE SCALE GENOMIC DNA]</scope>
    <source>
        <strain evidence="4 5">DSM 4006</strain>
    </source>
</reference>
<evidence type="ECO:0000256" key="1">
    <source>
        <dbReference type="ARBA" id="ARBA00010996"/>
    </source>
</evidence>
<feature type="domain" description="Thioredoxin" evidence="3">
    <location>
        <begin position="46"/>
        <end position="208"/>
    </location>
</feature>
<keyword evidence="5" id="KW-1185">Reference proteome</keyword>
<dbReference type="CDD" id="cd02968">
    <property type="entry name" value="SCO"/>
    <property type="match status" value="1"/>
</dbReference>
<dbReference type="EMBL" id="JAUSTP010000048">
    <property type="protein sequence ID" value="MDQ0191508.1"/>
    <property type="molecule type" value="Genomic_DNA"/>
</dbReference>
<dbReference type="InterPro" id="IPR003782">
    <property type="entry name" value="SCO1/SenC"/>
</dbReference>
<dbReference type="Pfam" id="PF02630">
    <property type="entry name" value="SCO1-SenC"/>
    <property type="match status" value="1"/>
</dbReference>
<dbReference type="PANTHER" id="PTHR12151:SF25">
    <property type="entry name" value="LINALOOL DEHYDRATASE_ISOMERASE DOMAIN-CONTAINING PROTEIN"/>
    <property type="match status" value="1"/>
</dbReference>
<evidence type="ECO:0000259" key="3">
    <source>
        <dbReference type="PROSITE" id="PS51352"/>
    </source>
</evidence>
<dbReference type="SUPFAM" id="SSF52833">
    <property type="entry name" value="Thioredoxin-like"/>
    <property type="match status" value="1"/>
</dbReference>
<protein>
    <submittedName>
        <fullName evidence="4">Protein SCO1/2</fullName>
    </submittedName>
</protein>
<comment type="caution">
    <text evidence="4">The sequence shown here is derived from an EMBL/GenBank/DDBJ whole genome shotgun (WGS) entry which is preliminary data.</text>
</comment>
<proteinExistence type="inferred from homology"/>
<dbReference type="InterPro" id="IPR036249">
    <property type="entry name" value="Thioredoxin-like_sf"/>
</dbReference>
<comment type="similarity">
    <text evidence="1">Belongs to the SCO1/2 family.</text>
</comment>
<dbReference type="PROSITE" id="PS51257">
    <property type="entry name" value="PROKAR_LIPOPROTEIN"/>
    <property type="match status" value="1"/>
</dbReference>
<dbReference type="Gene3D" id="3.40.30.10">
    <property type="entry name" value="Glutaredoxin"/>
    <property type="match status" value="1"/>
</dbReference>
<dbReference type="PANTHER" id="PTHR12151">
    <property type="entry name" value="ELECTRON TRANSPORT PROTIN SCO1/SENC FAMILY MEMBER"/>
    <property type="match status" value="1"/>
</dbReference>
<dbReference type="RefSeq" id="WP_274454622.1">
    <property type="nucleotide sequence ID" value="NZ_CP067097.1"/>
</dbReference>
<evidence type="ECO:0000256" key="2">
    <source>
        <dbReference type="ARBA" id="ARBA00023008"/>
    </source>
</evidence>
<evidence type="ECO:0000313" key="4">
    <source>
        <dbReference type="EMBL" id="MDQ0191508.1"/>
    </source>
</evidence>
<sequence length="208" mass="22647">MRKVIGVAVTAVVTVAGIAGCGSAVQPEQNSVQTSFGTASAPSSNAPLDWPVPSFKGIDENGKAFDSSTLKGKVWIADVFYSTCPTVCPPSANNMAHLQQQLKKDGLDVQIVSFSVDPQNETPATLKKFGEEHGADFSNWHFLTGYSYKWVQQFSLDAFKESISQTGGKYYSHTVNWYLVNKSGKITQFFDGLHPPYNDVVQAVKSLE</sequence>
<dbReference type="Proteomes" id="UP001232973">
    <property type="component" value="Unassembled WGS sequence"/>
</dbReference>
<name>A0ABT9XP27_9BACL</name>
<dbReference type="InterPro" id="IPR013766">
    <property type="entry name" value="Thioredoxin_domain"/>
</dbReference>
<evidence type="ECO:0000313" key="5">
    <source>
        <dbReference type="Proteomes" id="UP001232973"/>
    </source>
</evidence>
<gene>
    <name evidence="4" type="ORF">J2S03_003379</name>
</gene>
<dbReference type="PROSITE" id="PS51352">
    <property type="entry name" value="THIOREDOXIN_2"/>
    <property type="match status" value="1"/>
</dbReference>